<dbReference type="Pfam" id="PF02033">
    <property type="entry name" value="RBFA"/>
    <property type="match status" value="1"/>
</dbReference>
<keyword evidence="5" id="KW-1185">Reference proteome</keyword>
<comment type="subcellular location">
    <subcellularLocation>
        <location evidence="2">Cytoplasm</location>
    </subcellularLocation>
</comment>
<dbReference type="GO" id="GO:0030490">
    <property type="term" value="P:maturation of SSU-rRNA"/>
    <property type="evidence" value="ECO:0007669"/>
    <property type="project" value="UniProtKB-UniRule"/>
</dbReference>
<dbReference type="HAMAP" id="MF_00003">
    <property type="entry name" value="RbfA"/>
    <property type="match status" value="1"/>
</dbReference>
<dbReference type="PROSITE" id="PS01319">
    <property type="entry name" value="RBFA"/>
    <property type="match status" value="1"/>
</dbReference>
<dbReference type="SUPFAM" id="SSF89919">
    <property type="entry name" value="Ribosome-binding factor A, RbfA"/>
    <property type="match status" value="1"/>
</dbReference>
<dbReference type="Proteomes" id="UP000244110">
    <property type="component" value="Unassembled WGS sequence"/>
</dbReference>
<sequence length="127" mass="14873">MPKDFSRSLRIADQIQRELADLIQNEIKDPRIKQITITAVEVTRDYSHAKVFYTTLVHQDENFLIEKGLEHAKGFLRSNLSHRMKLRLVPQLHFIYDESVERGFRLSKLIDEAIAQDQAIHQTDSDK</sequence>
<protein>
    <recommendedName>
        <fullName evidence="2">Ribosome-binding factor A</fullName>
    </recommendedName>
</protein>
<evidence type="ECO:0000256" key="2">
    <source>
        <dbReference type="HAMAP-Rule" id="MF_00003"/>
    </source>
</evidence>
<dbReference type="InterPro" id="IPR023799">
    <property type="entry name" value="RbfA_dom_sf"/>
</dbReference>
<dbReference type="Gene3D" id="3.30.300.20">
    <property type="match status" value="1"/>
</dbReference>
<evidence type="ECO:0000313" key="4">
    <source>
        <dbReference type="EMBL" id="SDT84837.1"/>
    </source>
</evidence>
<gene>
    <name evidence="2" type="primary">rbfA</name>
    <name evidence="3" type="ORF">C8R28_103122</name>
    <name evidence="4" type="ORF">SAMN05216406_102132</name>
</gene>
<evidence type="ECO:0000313" key="6">
    <source>
        <dbReference type="Proteomes" id="UP000244110"/>
    </source>
</evidence>
<proteinExistence type="inferred from homology"/>
<reference evidence="5" key="2">
    <citation type="submission" date="2016-10" db="EMBL/GenBank/DDBJ databases">
        <authorList>
            <person name="Varghese N."/>
            <person name="Submissions S."/>
        </authorList>
    </citation>
    <scope>NUCLEOTIDE SEQUENCE [LARGE SCALE GENOMIC DNA]</scope>
    <source>
        <strain evidence="5">Nm10</strain>
    </source>
</reference>
<dbReference type="InterPro" id="IPR020053">
    <property type="entry name" value="Ribosome-bd_factorA_CS"/>
</dbReference>
<dbReference type="Proteomes" id="UP000182882">
    <property type="component" value="Unassembled WGS sequence"/>
</dbReference>
<accession>A0A0S3AFE2</accession>
<evidence type="ECO:0000256" key="1">
    <source>
        <dbReference type="ARBA" id="ARBA00022517"/>
    </source>
</evidence>
<reference evidence="3 6" key="3">
    <citation type="submission" date="2018-04" db="EMBL/GenBank/DDBJ databases">
        <title>Active sludge and wastewater microbial communities from Klosterneuburg, Austria.</title>
        <authorList>
            <person name="Wagner M."/>
        </authorList>
    </citation>
    <scope>NUCLEOTIDE SEQUENCE [LARGE SCALE GENOMIC DNA]</scope>
    <source>
        <strain evidence="3 6">Nm4</strain>
    </source>
</reference>
<dbReference type="EMBL" id="FNLN01000002">
    <property type="protein sequence ID" value="SDT84837.1"/>
    <property type="molecule type" value="Genomic_DNA"/>
</dbReference>
<comment type="subunit">
    <text evidence="2">Monomer. Binds 30S ribosomal subunits, but not 50S ribosomal subunits or 70S ribosomes.</text>
</comment>
<organism evidence="3 6">
    <name type="scientific">Nitrosomonas ureae</name>
    <dbReference type="NCBI Taxonomy" id="44577"/>
    <lineage>
        <taxon>Bacteria</taxon>
        <taxon>Pseudomonadati</taxon>
        <taxon>Pseudomonadota</taxon>
        <taxon>Betaproteobacteria</taxon>
        <taxon>Nitrosomonadales</taxon>
        <taxon>Nitrosomonadaceae</taxon>
        <taxon>Nitrosomonas</taxon>
    </lineage>
</organism>
<dbReference type="KEGG" id="nur:ATY38_00740"/>
<evidence type="ECO:0000313" key="3">
    <source>
        <dbReference type="EMBL" id="PTQ81561.1"/>
    </source>
</evidence>
<comment type="function">
    <text evidence="2">One of several proteins that assist in the late maturation steps of the functional core of the 30S ribosomal subunit. Associates with free 30S ribosomal subunits (but not with 30S subunits that are part of 70S ribosomes or polysomes). Required for efficient processing of 16S rRNA. May interact with the 5'-terminal helix region of 16S rRNA.</text>
</comment>
<name>A0A0S3AFE2_9PROT</name>
<dbReference type="RefSeq" id="WP_062557608.1">
    <property type="nucleotide sequence ID" value="NZ_CP013341.1"/>
</dbReference>
<dbReference type="EMBL" id="QAOL01000031">
    <property type="protein sequence ID" value="PTQ81561.1"/>
    <property type="molecule type" value="Genomic_DNA"/>
</dbReference>
<dbReference type="GO" id="GO:0043024">
    <property type="term" value="F:ribosomal small subunit binding"/>
    <property type="evidence" value="ECO:0007669"/>
    <property type="project" value="TreeGrafter"/>
</dbReference>
<dbReference type="GO" id="GO:0005829">
    <property type="term" value="C:cytosol"/>
    <property type="evidence" value="ECO:0007669"/>
    <property type="project" value="TreeGrafter"/>
</dbReference>
<dbReference type="AlphaFoldDB" id="A0A0S3AFE2"/>
<keyword evidence="1 2" id="KW-0690">Ribosome biogenesis</keyword>
<keyword evidence="2" id="KW-0963">Cytoplasm</keyword>
<reference evidence="4" key="1">
    <citation type="submission" date="2016-10" db="EMBL/GenBank/DDBJ databases">
        <authorList>
            <person name="de Groot N.N."/>
        </authorList>
    </citation>
    <scope>NUCLEOTIDE SEQUENCE [LARGE SCALE GENOMIC DNA]</scope>
    <source>
        <strain evidence="4">Nm10</strain>
    </source>
</reference>
<dbReference type="InterPro" id="IPR015946">
    <property type="entry name" value="KH_dom-like_a/b"/>
</dbReference>
<evidence type="ECO:0000313" key="5">
    <source>
        <dbReference type="Proteomes" id="UP000182882"/>
    </source>
</evidence>
<dbReference type="NCBIfam" id="TIGR00082">
    <property type="entry name" value="rbfA"/>
    <property type="match status" value="1"/>
</dbReference>
<dbReference type="InterPro" id="IPR000238">
    <property type="entry name" value="RbfA"/>
</dbReference>
<comment type="similarity">
    <text evidence="2">Belongs to the RbfA family.</text>
</comment>
<dbReference type="PANTHER" id="PTHR33515">
    <property type="entry name" value="RIBOSOME-BINDING FACTOR A, CHLOROPLASTIC-RELATED"/>
    <property type="match status" value="1"/>
</dbReference>
<dbReference type="PANTHER" id="PTHR33515:SF1">
    <property type="entry name" value="RIBOSOME-BINDING FACTOR A, CHLOROPLASTIC-RELATED"/>
    <property type="match status" value="1"/>
</dbReference>